<keyword evidence="12" id="KW-1185">Reference proteome</keyword>
<keyword evidence="7 9" id="KW-0594">Phospholipid biosynthesis</keyword>
<keyword evidence="3 9" id="KW-0808">Transferase</keyword>
<dbReference type="GO" id="GO:0032049">
    <property type="term" value="P:cardiolipin biosynthetic process"/>
    <property type="evidence" value="ECO:0007669"/>
    <property type="project" value="InterPro"/>
</dbReference>
<feature type="domain" description="PLD phosphodiesterase" evidence="10">
    <location>
        <begin position="108"/>
        <end position="135"/>
    </location>
</feature>
<evidence type="ECO:0000256" key="2">
    <source>
        <dbReference type="ARBA" id="ARBA00022516"/>
    </source>
</evidence>
<feature type="active site" evidence="9">
    <location>
        <position position="293"/>
    </location>
</feature>
<dbReference type="OrthoDB" id="9762009at2"/>
<dbReference type="AlphaFoldDB" id="A0A410GB15"/>
<dbReference type="Proteomes" id="UP000283474">
    <property type="component" value="Chromosome"/>
</dbReference>
<gene>
    <name evidence="9" type="primary">clsB</name>
    <name evidence="11" type="ORF">CKA81_06245</name>
</gene>
<dbReference type="HAMAP" id="MF_01917">
    <property type="entry name" value="Cardiolipin_synth_ClsB"/>
    <property type="match status" value="1"/>
</dbReference>
<evidence type="ECO:0000256" key="3">
    <source>
        <dbReference type="ARBA" id="ARBA00022679"/>
    </source>
</evidence>
<comment type="similarity">
    <text evidence="9">Belongs to the phospholipase D family. Cardiolipin synthase subfamily. ClsB sub-subfamily.</text>
</comment>
<evidence type="ECO:0000313" key="11">
    <source>
        <dbReference type="EMBL" id="QAA93483.1"/>
    </source>
</evidence>
<dbReference type="RefSeq" id="WP_128354526.1">
    <property type="nucleotide sequence ID" value="NZ_CP022987.1"/>
</dbReference>
<dbReference type="KEGG" id="pus:CKA81_06245"/>
<organism evidence="11 12">
    <name type="scientific">Pollutimonas thiosulfatoxidans</name>
    <dbReference type="NCBI Taxonomy" id="2028345"/>
    <lineage>
        <taxon>Bacteria</taxon>
        <taxon>Pseudomonadati</taxon>
        <taxon>Pseudomonadota</taxon>
        <taxon>Betaproteobacteria</taxon>
        <taxon>Burkholderiales</taxon>
        <taxon>Alcaligenaceae</taxon>
        <taxon>Pollutimonas</taxon>
    </lineage>
</organism>
<dbReference type="SMART" id="SM00155">
    <property type="entry name" value="PLDc"/>
    <property type="match status" value="2"/>
</dbReference>
<evidence type="ECO:0000256" key="7">
    <source>
        <dbReference type="ARBA" id="ARBA00023209"/>
    </source>
</evidence>
<feature type="active site" evidence="9">
    <location>
        <position position="298"/>
    </location>
</feature>
<dbReference type="CDD" id="cd09110">
    <property type="entry name" value="PLDc_CLS_1"/>
    <property type="match status" value="1"/>
</dbReference>
<dbReference type="SUPFAM" id="SSF56024">
    <property type="entry name" value="Phospholipase D/nuclease"/>
    <property type="match status" value="2"/>
</dbReference>
<keyword evidence="4" id="KW-0677">Repeat</keyword>
<evidence type="ECO:0000256" key="5">
    <source>
        <dbReference type="ARBA" id="ARBA00023098"/>
    </source>
</evidence>
<evidence type="ECO:0000256" key="1">
    <source>
        <dbReference type="ARBA" id="ARBA00022475"/>
    </source>
</evidence>
<evidence type="ECO:0000256" key="6">
    <source>
        <dbReference type="ARBA" id="ARBA00023136"/>
    </source>
</evidence>
<comment type="catalytic activity">
    <reaction evidence="9">
        <text>2 a 1,2-diacyl-sn-glycero-3-phospho-(1'-sn-glycerol) = a cardiolipin + glycerol</text>
        <dbReference type="Rhea" id="RHEA:31451"/>
        <dbReference type="ChEBI" id="CHEBI:17754"/>
        <dbReference type="ChEBI" id="CHEBI:62237"/>
        <dbReference type="ChEBI" id="CHEBI:64716"/>
    </reaction>
</comment>
<protein>
    <recommendedName>
        <fullName evidence="9">Cardiolipin synthase B</fullName>
        <shortName evidence="9">CL synthase</shortName>
        <ecNumber evidence="9">2.7.8.-</ecNumber>
    </recommendedName>
</protein>
<dbReference type="InterPro" id="IPR030872">
    <property type="entry name" value="Cardiolipin_synth_ClsB"/>
</dbReference>
<feature type="domain" description="PLD phosphodiesterase" evidence="10">
    <location>
        <begin position="286"/>
        <end position="313"/>
    </location>
</feature>
<feature type="active site" evidence="9">
    <location>
        <position position="115"/>
    </location>
</feature>
<reference evidence="11 12" key="1">
    <citation type="submission" date="2017-08" db="EMBL/GenBank/DDBJ databases">
        <authorList>
            <person name="Park S.-J."/>
            <person name="Kim H."/>
        </authorList>
    </citation>
    <scope>NUCLEOTIDE SEQUENCE [LARGE SCALE GENOMIC DNA]</scope>
    <source>
        <strain evidence="12">ye3</strain>
    </source>
</reference>
<keyword evidence="2 9" id="KW-0444">Lipid biosynthesis</keyword>
<evidence type="ECO:0000259" key="10">
    <source>
        <dbReference type="PROSITE" id="PS50035"/>
    </source>
</evidence>
<dbReference type="InterPro" id="IPR025202">
    <property type="entry name" value="PLD-like_dom"/>
</dbReference>
<dbReference type="CDD" id="cd09159">
    <property type="entry name" value="PLDc_ybhO_like_2"/>
    <property type="match status" value="1"/>
</dbReference>
<feature type="active site" evidence="9">
    <location>
        <position position="113"/>
    </location>
</feature>
<dbReference type="EMBL" id="CP022987">
    <property type="protein sequence ID" value="QAA93483.1"/>
    <property type="molecule type" value="Genomic_DNA"/>
</dbReference>
<keyword evidence="8 9" id="KW-1208">Phospholipid metabolism</keyword>
<keyword evidence="5 9" id="KW-0443">Lipid metabolism</keyword>
<dbReference type="InterPro" id="IPR001736">
    <property type="entry name" value="PLipase_D/transphosphatidylase"/>
</dbReference>
<feature type="active site" evidence="9">
    <location>
        <position position="291"/>
    </location>
</feature>
<dbReference type="PROSITE" id="PS50035">
    <property type="entry name" value="PLD"/>
    <property type="match status" value="2"/>
</dbReference>
<evidence type="ECO:0000256" key="9">
    <source>
        <dbReference type="HAMAP-Rule" id="MF_01917"/>
    </source>
</evidence>
<evidence type="ECO:0000256" key="4">
    <source>
        <dbReference type="ARBA" id="ARBA00022737"/>
    </source>
</evidence>
<evidence type="ECO:0000313" key="12">
    <source>
        <dbReference type="Proteomes" id="UP000283474"/>
    </source>
</evidence>
<dbReference type="Pfam" id="PF13091">
    <property type="entry name" value="PLDc_2"/>
    <property type="match status" value="2"/>
</dbReference>
<dbReference type="GO" id="GO:0008808">
    <property type="term" value="F:cardiolipin synthase activity"/>
    <property type="evidence" value="ECO:0007669"/>
    <property type="project" value="InterPro"/>
</dbReference>
<accession>A0A410GB15</accession>
<dbReference type="EC" id="2.7.8.-" evidence="9"/>
<name>A0A410GB15_9BURK</name>
<sequence>MTVRWTSGNALQLLENGEEFFPAVFEAISQAERSVILETFIIFEDEVGKELQRVVIEAATRGVRVDITVDGYGSADLTEDYITAMTAVGVGFHVFDPQPRRLGVRTNLFRRMHRKVVVVDGALAFIGGINYSADHLIKFGPTAKQDYAISIRGPLVDEIAKFEAQVLAPVRPKFSWRRLGRRQAQQGGAHGDSSAALVVRDNDRHRNDIELHYRIGIRAAKHSITLANAYFFPGYRFLRDLRHAAKRGVKVRLILQGEPDMPIARFVATMLYDYLLSAGVEIYEYCERPLHGKVATMDDTWATVGSSNLDPLSLALNLEANVMIHDRAFSTHLRERLDVLVKDHCRLMERQTRPRRKIQRVFVGVFVFHFLRRFPSWAGWLPARKPQLMSIPAPADKTYEGKS</sequence>
<dbReference type="PANTHER" id="PTHR21248:SF23">
    <property type="entry name" value="CARDIOLIPIN SYNTHASE B"/>
    <property type="match status" value="1"/>
</dbReference>
<proteinExistence type="inferred from homology"/>
<dbReference type="PANTHER" id="PTHR21248">
    <property type="entry name" value="CARDIOLIPIN SYNTHASE"/>
    <property type="match status" value="1"/>
</dbReference>
<comment type="subcellular location">
    <subcellularLocation>
        <location evidence="9">Cell membrane</location>
        <topology evidence="9">Peripheral membrane protein</topology>
    </subcellularLocation>
</comment>
<evidence type="ECO:0000256" key="8">
    <source>
        <dbReference type="ARBA" id="ARBA00023264"/>
    </source>
</evidence>
<keyword evidence="6 9" id="KW-0472">Membrane</keyword>
<dbReference type="GO" id="GO:0005886">
    <property type="term" value="C:plasma membrane"/>
    <property type="evidence" value="ECO:0007669"/>
    <property type="project" value="UniProtKB-SubCell"/>
</dbReference>
<comment type="function">
    <text evidence="9">Catalyzes the phosphatidyl group transfer from one phosphatidylglycerol molecule to another to form cardiolipin (CL) (diphosphatidylglycerol) and glycerol.</text>
</comment>
<dbReference type="Gene3D" id="3.30.870.10">
    <property type="entry name" value="Endonuclease Chain A"/>
    <property type="match status" value="2"/>
</dbReference>
<feature type="active site" evidence="9">
    <location>
        <position position="120"/>
    </location>
</feature>
<dbReference type="NCBIfam" id="NF008427">
    <property type="entry name" value="PRK11263.1"/>
    <property type="match status" value="1"/>
</dbReference>
<keyword evidence="1 9" id="KW-1003">Cell membrane</keyword>